<dbReference type="GO" id="GO:0003755">
    <property type="term" value="F:peptidyl-prolyl cis-trans isomerase activity"/>
    <property type="evidence" value="ECO:0007669"/>
    <property type="project" value="UniProtKB-KW"/>
</dbReference>
<dbReference type="InterPro" id="IPR050245">
    <property type="entry name" value="PrsA_foldase"/>
</dbReference>
<dbReference type="Gene3D" id="1.10.4030.10">
    <property type="entry name" value="Porin chaperone SurA, peptide-binding domain"/>
    <property type="match status" value="1"/>
</dbReference>
<proteinExistence type="inferred from homology"/>
<comment type="catalytic activity">
    <reaction evidence="1">
        <text>[protein]-peptidylproline (omega=180) = [protein]-peptidylproline (omega=0)</text>
        <dbReference type="Rhea" id="RHEA:16237"/>
        <dbReference type="Rhea" id="RHEA-COMP:10747"/>
        <dbReference type="Rhea" id="RHEA-COMP:10748"/>
        <dbReference type="ChEBI" id="CHEBI:83833"/>
        <dbReference type="ChEBI" id="CHEBI:83834"/>
        <dbReference type="EC" id="5.2.1.8"/>
    </reaction>
</comment>
<feature type="domain" description="PpiC" evidence="7">
    <location>
        <begin position="114"/>
        <end position="226"/>
    </location>
</feature>
<evidence type="ECO:0000256" key="2">
    <source>
        <dbReference type="ARBA" id="ARBA00007656"/>
    </source>
</evidence>
<evidence type="ECO:0000256" key="6">
    <source>
        <dbReference type="SAM" id="MobiDB-lite"/>
    </source>
</evidence>
<name>A0A508AS54_9GAMM</name>
<organism evidence="8 9">
    <name type="scientific">Marilutibacter aestuarii</name>
    <dbReference type="NCBI Taxonomy" id="1706195"/>
    <lineage>
        <taxon>Bacteria</taxon>
        <taxon>Pseudomonadati</taxon>
        <taxon>Pseudomonadota</taxon>
        <taxon>Gammaproteobacteria</taxon>
        <taxon>Lysobacterales</taxon>
        <taxon>Lysobacteraceae</taxon>
        <taxon>Marilutibacter</taxon>
    </lineage>
</organism>
<reference evidence="8 9" key="1">
    <citation type="submission" date="2019-06" db="EMBL/GenBank/DDBJ databases">
        <title>Lysobacter alkalisoli sp. nov. isolated from saline soil.</title>
        <authorList>
            <person name="Sun J.-Q."/>
            <person name="Xu L."/>
        </authorList>
    </citation>
    <scope>NUCLEOTIDE SEQUENCE [LARGE SCALE GENOMIC DNA]</scope>
    <source>
        <strain evidence="8 9">JCM 31130</strain>
    </source>
</reference>
<protein>
    <recommendedName>
        <fullName evidence="3">peptidylprolyl isomerase</fullName>
        <ecNumber evidence="3">5.2.1.8</ecNumber>
    </recommendedName>
</protein>
<evidence type="ECO:0000313" key="8">
    <source>
        <dbReference type="EMBL" id="TQD51304.1"/>
    </source>
</evidence>
<dbReference type="PANTHER" id="PTHR47245:SF2">
    <property type="entry name" value="PEPTIDYL-PROLYL CIS-TRANS ISOMERASE HP_0175-RELATED"/>
    <property type="match status" value="1"/>
</dbReference>
<dbReference type="EC" id="5.2.1.8" evidence="3"/>
<evidence type="ECO:0000256" key="4">
    <source>
        <dbReference type="ARBA" id="ARBA00023110"/>
    </source>
</evidence>
<evidence type="ECO:0000256" key="1">
    <source>
        <dbReference type="ARBA" id="ARBA00000971"/>
    </source>
</evidence>
<dbReference type="OrthoDB" id="196786at2"/>
<dbReference type="PROSITE" id="PS50198">
    <property type="entry name" value="PPIC_PPIASE_2"/>
    <property type="match status" value="1"/>
</dbReference>
<dbReference type="RefSeq" id="WP_141517030.1">
    <property type="nucleotide sequence ID" value="NZ_VICE01000012.1"/>
</dbReference>
<evidence type="ECO:0000259" key="7">
    <source>
        <dbReference type="PROSITE" id="PS50198"/>
    </source>
</evidence>
<accession>A0A508AS54</accession>
<dbReference type="InterPro" id="IPR046357">
    <property type="entry name" value="PPIase_dom_sf"/>
</dbReference>
<sequence>MPAFLREPLVHFLLLGGLLFVLYGALNRDALRAPDEIVVDQARVDALQEVFERTWQRPPNAVELRNLVDGWVREEILYREGVAAGLDEDDTVVRRRVVQKMQFMSEGMAAAAAPSDAELEAWLQAHADAYRMPPRYTLQQVFFEPRGDVKARRARIAAGLAALREGRADGVGDTTLLPGRLEDASANEYARIFGEAFVEGLATLPEGRWSGPVESGYGQHLVRIESRTPGRMPDLAEVRAQVERDLTRARGDEVAESLYQGLRTRYKVVFDDGVALPAPAATDASPAGDSARAPSGTAGP</sequence>
<gene>
    <name evidence="8" type="ORF">FKV25_01545</name>
</gene>
<dbReference type="PANTHER" id="PTHR47245">
    <property type="entry name" value="PEPTIDYLPROLYL ISOMERASE"/>
    <property type="match status" value="1"/>
</dbReference>
<dbReference type="Proteomes" id="UP000318212">
    <property type="component" value="Unassembled WGS sequence"/>
</dbReference>
<evidence type="ECO:0000256" key="3">
    <source>
        <dbReference type="ARBA" id="ARBA00013194"/>
    </source>
</evidence>
<evidence type="ECO:0000313" key="9">
    <source>
        <dbReference type="Proteomes" id="UP000318212"/>
    </source>
</evidence>
<keyword evidence="9" id="KW-1185">Reference proteome</keyword>
<comment type="similarity">
    <text evidence="2">Belongs to the PpiC/parvulin rotamase family.</text>
</comment>
<dbReference type="Pfam" id="PF13145">
    <property type="entry name" value="Rotamase_2"/>
    <property type="match status" value="1"/>
</dbReference>
<feature type="region of interest" description="Disordered" evidence="6">
    <location>
        <begin position="277"/>
        <end position="300"/>
    </location>
</feature>
<dbReference type="InterPro" id="IPR000297">
    <property type="entry name" value="PPIase_PpiC"/>
</dbReference>
<evidence type="ECO:0000256" key="5">
    <source>
        <dbReference type="PROSITE-ProRule" id="PRU00278"/>
    </source>
</evidence>
<dbReference type="EMBL" id="VICE01000012">
    <property type="protein sequence ID" value="TQD51304.1"/>
    <property type="molecule type" value="Genomic_DNA"/>
</dbReference>
<dbReference type="AlphaFoldDB" id="A0A508AS54"/>
<keyword evidence="5 8" id="KW-0413">Isomerase</keyword>
<comment type="caution">
    <text evidence="8">The sequence shown here is derived from an EMBL/GenBank/DDBJ whole genome shotgun (WGS) entry which is preliminary data.</text>
</comment>
<keyword evidence="4 5" id="KW-0697">Rotamase</keyword>
<dbReference type="Gene3D" id="3.10.50.40">
    <property type="match status" value="1"/>
</dbReference>